<evidence type="ECO:0000259" key="3">
    <source>
        <dbReference type="Pfam" id="PF14432"/>
    </source>
</evidence>
<dbReference type="PROSITE" id="PS51375">
    <property type="entry name" value="PPR"/>
    <property type="match status" value="2"/>
</dbReference>
<dbReference type="PANTHER" id="PTHR47926:SF382">
    <property type="entry name" value="PENTACOTRIPEPTIDE-REPEAT REGION OF PRORP DOMAIN-CONTAINING PROTEIN"/>
    <property type="match status" value="1"/>
</dbReference>
<evidence type="ECO:0000313" key="5">
    <source>
        <dbReference type="EMBL" id="SPQ99378.1"/>
    </source>
</evidence>
<evidence type="ECO:0000256" key="2">
    <source>
        <dbReference type="PROSITE-ProRule" id="PRU00708"/>
    </source>
</evidence>
<keyword evidence="5" id="KW-0496">Mitochondrion</keyword>
<accession>A0A3P3YGR6</accession>
<dbReference type="PANTHER" id="PTHR47926">
    <property type="entry name" value="PENTATRICOPEPTIDE REPEAT-CONTAINING PROTEIN"/>
    <property type="match status" value="1"/>
</dbReference>
<dbReference type="SUPFAM" id="SSF48452">
    <property type="entry name" value="TPR-like"/>
    <property type="match status" value="1"/>
</dbReference>
<evidence type="ECO:0008006" key="7">
    <source>
        <dbReference type="Google" id="ProtNLM"/>
    </source>
</evidence>
<dbReference type="Pfam" id="PF01535">
    <property type="entry name" value="PPR"/>
    <property type="match status" value="5"/>
</dbReference>
<keyword evidence="1" id="KW-0677">Repeat</keyword>
<feature type="domain" description="Pentatricopeptide repeat-containing protein-mitochondrial" evidence="4">
    <location>
        <begin position="238"/>
        <end position="321"/>
    </location>
</feature>
<dbReference type="Pfam" id="PF14432">
    <property type="entry name" value="DYW_deaminase"/>
    <property type="match status" value="1"/>
</dbReference>
<feature type="domain" description="DYW" evidence="3">
    <location>
        <begin position="745"/>
        <end position="813"/>
    </location>
</feature>
<dbReference type="Gene3D" id="1.25.40.10">
    <property type="entry name" value="Tetratricopeptide repeat domain"/>
    <property type="match status" value="4"/>
</dbReference>
<dbReference type="InterPro" id="IPR046960">
    <property type="entry name" value="PPR_At4g14850-like_plant"/>
</dbReference>
<dbReference type="InterPro" id="IPR032867">
    <property type="entry name" value="DYW_dom"/>
</dbReference>
<feature type="repeat" description="PPR" evidence="2">
    <location>
        <begin position="375"/>
        <end position="405"/>
    </location>
</feature>
<dbReference type="EMBL" id="OVEO01000011">
    <property type="protein sequence ID" value="SPQ99378.1"/>
    <property type="molecule type" value="Genomic_DNA"/>
</dbReference>
<reference evidence="5 6" key="1">
    <citation type="submission" date="2018-03" db="EMBL/GenBank/DDBJ databases">
        <authorList>
            <person name="Fogelqvist J."/>
        </authorList>
    </citation>
    <scope>NUCLEOTIDE SEQUENCE [LARGE SCALE GENOMIC DNA]</scope>
</reference>
<dbReference type="Proteomes" id="UP000290189">
    <property type="component" value="Unassembled WGS sequence"/>
</dbReference>
<gene>
    <name evidence="5" type="ORF">PLBR_LOCUS6593</name>
</gene>
<proteinExistence type="predicted"/>
<protein>
    <recommendedName>
        <fullName evidence="7">Pentacotripeptide-repeat region of PRORP domain-containing protein</fullName>
    </recommendedName>
</protein>
<name>A0A3P3YGR6_PLABS</name>
<sequence length="813" mass="89997">MLPRARCAALLTTRRVLLPRRGQYGMALATRPKVDVVDGKTRPGSRPSATHYFDEFMRAPSIENACRVMKHEGDADAVWIVFEHIVKSNRLQPDDTFFKAMMKFCQELLPYWAPKVLDIAMARGIPSKVLFRTFVSACSKTYPPLLVQLLDRYKKYGPHDYGTICHVAQVCIAAEDRIAALHIISDALRRKADASEDALFLFAGCCADAESPSGADIAERILHRIRLKRVTPPRNRLIFGNLIEALLGQGRFQSAVSALSLMDDIGLPPSEQIFSSVVSALAIADRIDQAMSVFQNMVRRDLSVSYHVLSDLIAACGRRSNALAIKTLHEYAIGSGMLDNDSVVCAFVTAYDQVNDIDAAEEVFRGRYDAVLFLDPQAASAMIRAYGRHGQLDKALELFERARLPPGTRVDAAIYNSTIVALAKAGQDARAYSLFQTMLEQIDDAPDAGVVAALVTALGSRYQLAAVQALHRYAGERQLTNEDVRVSLIEAYARCGVIGAAEQLFFEDPAPSVEAFAAIISAYGSHGMLSNALAMYEQSKATGMVVHPDQGMLVALLTASSLAGDLDRFNALSSEFEHRWGIRLGRDSRVIVNCLIVLYGRLGMLDDAEQLALSSTNVDIDSLLTILSACRKHGDVRRAERIFDRILSGDLSSASSRRLQSAACHLMSSVYEHAGRMSDCVRVRDEMAARGIPDRTSRTLLLAPSETLEFQSDDDRYRTDCNLRNQHWRLVQDLDHDPGDPDWLRSELVAFAYAVNVLAPYDAIRLVTSAVMPPGAHDAVKRAAVVYRRDVYVRDPHRQHCFREGRCSCGDYW</sequence>
<dbReference type="GO" id="GO:0008270">
    <property type="term" value="F:zinc ion binding"/>
    <property type="evidence" value="ECO:0007669"/>
    <property type="project" value="InterPro"/>
</dbReference>
<evidence type="ECO:0000256" key="1">
    <source>
        <dbReference type="ARBA" id="ARBA00022737"/>
    </source>
</evidence>
<dbReference type="InterPro" id="IPR057027">
    <property type="entry name" value="TPR_mt"/>
</dbReference>
<dbReference type="GO" id="GO:0009451">
    <property type="term" value="P:RNA modification"/>
    <property type="evidence" value="ECO:0007669"/>
    <property type="project" value="InterPro"/>
</dbReference>
<dbReference type="Pfam" id="PF23276">
    <property type="entry name" value="TPR_24"/>
    <property type="match status" value="1"/>
</dbReference>
<evidence type="ECO:0000259" key="4">
    <source>
        <dbReference type="Pfam" id="PF23276"/>
    </source>
</evidence>
<dbReference type="NCBIfam" id="TIGR00756">
    <property type="entry name" value="PPR"/>
    <property type="match status" value="2"/>
</dbReference>
<geneLocation type="mitochondrion" evidence="5"/>
<feature type="repeat" description="PPR" evidence="2">
    <location>
        <begin position="270"/>
        <end position="304"/>
    </location>
</feature>
<dbReference type="AlphaFoldDB" id="A0A3P3YGR6"/>
<dbReference type="InterPro" id="IPR002885">
    <property type="entry name" value="PPR_rpt"/>
</dbReference>
<organism evidence="5 6">
    <name type="scientific">Plasmodiophora brassicae</name>
    <name type="common">Clubroot disease agent</name>
    <dbReference type="NCBI Taxonomy" id="37360"/>
    <lineage>
        <taxon>Eukaryota</taxon>
        <taxon>Sar</taxon>
        <taxon>Rhizaria</taxon>
        <taxon>Endomyxa</taxon>
        <taxon>Phytomyxea</taxon>
        <taxon>Plasmodiophorida</taxon>
        <taxon>Plasmodiophoridae</taxon>
        <taxon>Plasmodiophora</taxon>
    </lineage>
</organism>
<dbReference type="GO" id="GO:0003723">
    <property type="term" value="F:RNA binding"/>
    <property type="evidence" value="ECO:0007669"/>
    <property type="project" value="InterPro"/>
</dbReference>
<dbReference type="InterPro" id="IPR011990">
    <property type="entry name" value="TPR-like_helical_dom_sf"/>
</dbReference>
<evidence type="ECO:0000313" key="6">
    <source>
        <dbReference type="Proteomes" id="UP000290189"/>
    </source>
</evidence>